<organism evidence="16 17">
    <name type="scientific">Siccirubricoccus deserti</name>
    <dbReference type="NCBI Taxonomy" id="2013562"/>
    <lineage>
        <taxon>Bacteria</taxon>
        <taxon>Pseudomonadati</taxon>
        <taxon>Pseudomonadota</taxon>
        <taxon>Alphaproteobacteria</taxon>
        <taxon>Acetobacterales</taxon>
        <taxon>Roseomonadaceae</taxon>
        <taxon>Siccirubricoccus</taxon>
    </lineage>
</organism>
<evidence type="ECO:0000256" key="2">
    <source>
        <dbReference type="ARBA" id="ARBA00005073"/>
    </source>
</evidence>
<accession>A0A9X0QVI9</accession>
<sequence length="177" mass="19918">MAERLPGAAGPLDRLHPPGQQLPGRGYVTLDALAPAYPWVKALHLISVIAWMAGMLYLPRLFVNHYRAPAGSPQAEMLQGMERRLLRAIMNPAMILVWLLGITLVLTPGVVDWRAGWWHTKLLSVVAMTGVHHHLSASRKALAQEDRRHSERYWRAMNEVPTLLMIVIVIMVIVKPF</sequence>
<dbReference type="GO" id="GO:0005886">
    <property type="term" value="C:plasma membrane"/>
    <property type="evidence" value="ECO:0007669"/>
    <property type="project" value="UniProtKB-SubCell"/>
</dbReference>
<dbReference type="GO" id="GO:0070818">
    <property type="term" value="F:protoporphyrinogen oxidase activity"/>
    <property type="evidence" value="ECO:0007669"/>
    <property type="project" value="UniProtKB-UniRule"/>
</dbReference>
<dbReference type="HAMAP" id="MF_02239">
    <property type="entry name" value="HemJ"/>
    <property type="match status" value="1"/>
</dbReference>
<keyword evidence="12 14" id="KW-0472">Membrane</keyword>
<feature type="binding site" description="axial binding residue" evidence="14">
    <location>
        <position position="44"/>
    </location>
    <ligand>
        <name>heme</name>
        <dbReference type="ChEBI" id="CHEBI:30413"/>
    </ligand>
    <ligandPart>
        <name>Fe</name>
        <dbReference type="ChEBI" id="CHEBI:18248"/>
    </ligandPart>
</feature>
<comment type="similarity">
    <text evidence="3 14 15">Belongs to the HemJ family.</text>
</comment>
<keyword evidence="11 14" id="KW-0408">Iron</keyword>
<keyword evidence="5 14" id="KW-1003">Cell membrane</keyword>
<dbReference type="PANTHER" id="PTHR40255:SF1">
    <property type="entry name" value="PROTOPORPHYRINOGEN IX OXIDASE"/>
    <property type="match status" value="1"/>
</dbReference>
<feature type="transmembrane region" description="Helical" evidence="14">
    <location>
        <begin position="84"/>
        <end position="106"/>
    </location>
</feature>
<comment type="subcellular location">
    <subcellularLocation>
        <location evidence="1 14">Cell membrane</location>
        <topology evidence="1 14">Multi-pass membrane protein</topology>
    </subcellularLocation>
</comment>
<keyword evidence="6 14" id="KW-0349">Heme</keyword>
<dbReference type="InterPro" id="IPR005265">
    <property type="entry name" value="HemJ-like"/>
</dbReference>
<dbReference type="PIRSF" id="PIRSF004638">
    <property type="entry name" value="UCP004638"/>
    <property type="match status" value="1"/>
</dbReference>
<dbReference type="Pfam" id="PF03653">
    <property type="entry name" value="UPF0093"/>
    <property type="match status" value="1"/>
</dbReference>
<evidence type="ECO:0000256" key="4">
    <source>
        <dbReference type="ARBA" id="ARBA00017504"/>
    </source>
</evidence>
<comment type="function">
    <text evidence="14 15">Catalyzes the oxidation of protoporphyrinogen IX to protoporphyrin IX.</text>
</comment>
<evidence type="ECO:0000256" key="7">
    <source>
        <dbReference type="ARBA" id="ARBA00022692"/>
    </source>
</evidence>
<comment type="catalytic activity">
    <reaction evidence="13 14 15">
        <text>protoporphyrinogen IX + 3 A = protoporphyrin IX + 3 AH2</text>
        <dbReference type="Rhea" id="RHEA:62000"/>
        <dbReference type="ChEBI" id="CHEBI:13193"/>
        <dbReference type="ChEBI" id="CHEBI:17499"/>
        <dbReference type="ChEBI" id="CHEBI:57306"/>
        <dbReference type="ChEBI" id="CHEBI:57307"/>
    </reaction>
</comment>
<evidence type="ECO:0000256" key="5">
    <source>
        <dbReference type="ARBA" id="ARBA00022475"/>
    </source>
</evidence>
<evidence type="ECO:0000256" key="15">
    <source>
        <dbReference type="PIRNR" id="PIRNR004638"/>
    </source>
</evidence>
<protein>
    <recommendedName>
        <fullName evidence="4 14">Protoporphyrinogen IX oxidase</fullName>
        <shortName evidence="14">PPO</shortName>
        <ecNumber evidence="14 15">1.3.99.-</ecNumber>
    </recommendedName>
</protein>
<evidence type="ECO:0000256" key="11">
    <source>
        <dbReference type="ARBA" id="ARBA00023004"/>
    </source>
</evidence>
<evidence type="ECO:0000313" key="17">
    <source>
        <dbReference type="Proteomes" id="UP000600101"/>
    </source>
</evidence>
<feature type="transmembrane region" description="Helical" evidence="14">
    <location>
        <begin position="156"/>
        <end position="174"/>
    </location>
</feature>
<evidence type="ECO:0000256" key="1">
    <source>
        <dbReference type="ARBA" id="ARBA00004651"/>
    </source>
</evidence>
<dbReference type="EMBL" id="JACOMF010000002">
    <property type="protein sequence ID" value="MBC4014048.1"/>
    <property type="molecule type" value="Genomic_DNA"/>
</dbReference>
<evidence type="ECO:0000256" key="6">
    <source>
        <dbReference type="ARBA" id="ARBA00022617"/>
    </source>
</evidence>
<evidence type="ECO:0000256" key="13">
    <source>
        <dbReference type="ARBA" id="ARBA00048390"/>
    </source>
</evidence>
<keyword evidence="17" id="KW-1185">Reference proteome</keyword>
<keyword evidence="7 14" id="KW-0812">Transmembrane</keyword>
<dbReference type="NCBIfam" id="TIGR00701">
    <property type="entry name" value="protoporphyrinogen oxidase HemJ"/>
    <property type="match status" value="1"/>
</dbReference>
<comment type="caution">
    <text evidence="16">The sequence shown here is derived from an EMBL/GenBank/DDBJ whole genome shotgun (WGS) entry which is preliminary data.</text>
</comment>
<feature type="transmembrane region" description="Helical" evidence="14">
    <location>
        <begin position="118"/>
        <end position="135"/>
    </location>
</feature>
<keyword evidence="8 14" id="KW-0479">Metal-binding</keyword>
<dbReference type="GO" id="GO:0046872">
    <property type="term" value="F:metal ion binding"/>
    <property type="evidence" value="ECO:0007669"/>
    <property type="project" value="UniProtKB-UniRule"/>
</dbReference>
<evidence type="ECO:0000256" key="8">
    <source>
        <dbReference type="ARBA" id="ARBA00022723"/>
    </source>
</evidence>
<comment type="subunit">
    <text evidence="14">Homodimer.</text>
</comment>
<reference evidence="16" key="1">
    <citation type="submission" date="2020-08" db="EMBL/GenBank/DDBJ databases">
        <authorList>
            <person name="Hu Y."/>
            <person name="Nguyen S.V."/>
            <person name="Li F."/>
            <person name="Fanning S."/>
        </authorList>
    </citation>
    <scope>NUCLEOTIDE SEQUENCE</scope>
    <source>
        <strain evidence="16">SYSU D8009</strain>
    </source>
</reference>
<name>A0A9X0QVI9_9PROT</name>
<dbReference type="PANTHER" id="PTHR40255">
    <property type="entry name" value="UPF0093 MEMBRANE PROTEIN SLR1790"/>
    <property type="match status" value="1"/>
</dbReference>
<gene>
    <name evidence="16" type="primary">hemJ</name>
    <name evidence="16" type="ORF">H7965_01830</name>
</gene>
<comment type="pathway">
    <text evidence="2 14 15">Porphyrin-containing compound metabolism; protoporphyrin-IX biosynthesis; protoporphyrin-IX from protoporphyrinogen-IX: step 1/1.</text>
</comment>
<evidence type="ECO:0000256" key="12">
    <source>
        <dbReference type="ARBA" id="ARBA00023136"/>
    </source>
</evidence>
<dbReference type="AlphaFoldDB" id="A0A9X0QVI9"/>
<keyword evidence="9 14" id="KW-1133">Transmembrane helix</keyword>
<dbReference type="GO" id="GO:0006782">
    <property type="term" value="P:protoporphyrinogen IX biosynthetic process"/>
    <property type="evidence" value="ECO:0007669"/>
    <property type="project" value="UniProtKB-UniRule"/>
</dbReference>
<evidence type="ECO:0000256" key="10">
    <source>
        <dbReference type="ARBA" id="ARBA00023002"/>
    </source>
</evidence>
<dbReference type="EC" id="1.3.99.-" evidence="14 15"/>
<comment type="cofactor">
    <cofactor evidence="14 15">
        <name>heme b</name>
        <dbReference type="ChEBI" id="CHEBI:60344"/>
    </cofactor>
    <text evidence="14 15">Binds 1 heme b (iron(II)-protoporphyrin IX) group per subunit.</text>
</comment>
<feature type="binding site" description="axial binding residue" evidence="14">
    <location>
        <position position="121"/>
    </location>
    <ligand>
        <name>heme</name>
        <dbReference type="ChEBI" id="CHEBI:30413"/>
    </ligand>
    <ligandPart>
        <name>Fe</name>
        <dbReference type="ChEBI" id="CHEBI:18248"/>
    </ligandPart>
</feature>
<proteinExistence type="inferred from homology"/>
<evidence type="ECO:0000256" key="14">
    <source>
        <dbReference type="HAMAP-Rule" id="MF_02239"/>
    </source>
</evidence>
<evidence type="ECO:0000256" key="9">
    <source>
        <dbReference type="ARBA" id="ARBA00022989"/>
    </source>
</evidence>
<evidence type="ECO:0000313" key="16">
    <source>
        <dbReference type="EMBL" id="MBC4014048.1"/>
    </source>
</evidence>
<evidence type="ECO:0000256" key="3">
    <source>
        <dbReference type="ARBA" id="ARBA00006501"/>
    </source>
</evidence>
<dbReference type="Proteomes" id="UP000600101">
    <property type="component" value="Unassembled WGS sequence"/>
</dbReference>
<feature type="transmembrane region" description="Helical" evidence="14">
    <location>
        <begin position="42"/>
        <end position="63"/>
    </location>
</feature>
<keyword evidence="10 14" id="KW-0560">Oxidoreductase</keyword>